<reference evidence="4 5" key="1">
    <citation type="submission" date="2017-03" db="EMBL/GenBank/DDBJ databases">
        <title>Complete genome sequence of Candidatus 'Thiodictyon syntrophicum' sp. nov. strain Cad16T, a photolithoautotroph purple sulfur bacterium isolated from an alpine meromictic lake.</title>
        <authorList>
            <person name="Luedin S.M."/>
            <person name="Pothier J.F."/>
            <person name="Danza F."/>
            <person name="Storelli N."/>
            <person name="Wittwer M."/>
            <person name="Tonolla M."/>
        </authorList>
    </citation>
    <scope>NUCLEOTIDE SEQUENCE [LARGE SCALE GENOMIC DNA]</scope>
    <source>
        <strain evidence="4 5">Cad16T</strain>
    </source>
</reference>
<dbReference type="Gene3D" id="1.10.238.10">
    <property type="entry name" value="EF-hand"/>
    <property type="match status" value="1"/>
</dbReference>
<dbReference type="RefSeq" id="WP_100919756.1">
    <property type="nucleotide sequence ID" value="NZ_CP020370.1"/>
</dbReference>
<dbReference type="InterPro" id="IPR011992">
    <property type="entry name" value="EF-hand-dom_pair"/>
</dbReference>
<dbReference type="AlphaFoldDB" id="A0A2K8U8W4"/>
<dbReference type="InterPro" id="IPR002048">
    <property type="entry name" value="EF_hand_dom"/>
</dbReference>
<keyword evidence="2" id="KW-0732">Signal</keyword>
<feature type="chain" id="PRO_5014836745" description="EF-hand domain-containing protein" evidence="2">
    <location>
        <begin position="23"/>
        <end position="135"/>
    </location>
</feature>
<dbReference type="PROSITE" id="PS51257">
    <property type="entry name" value="PROKAR_LIPOPROTEIN"/>
    <property type="match status" value="1"/>
</dbReference>
<dbReference type="SUPFAM" id="SSF47473">
    <property type="entry name" value="EF-hand"/>
    <property type="match status" value="1"/>
</dbReference>
<sequence length="135" mass="13274">MTYHIRTLSLGATLVIACTAWAGVVAAQPAPPPGPMSFSAMDKNGDGAVTAQEFATGHGEQMAARAAQGAAMRGAATAPSFADFDQNGDGKMTPAEFDAGRQARMQDRPGMGMGPGMGAGPGAGPGPGKGPGAGN</sequence>
<dbReference type="KEGG" id="tsy:THSYN_14350"/>
<dbReference type="GO" id="GO:0005509">
    <property type="term" value="F:calcium ion binding"/>
    <property type="evidence" value="ECO:0007669"/>
    <property type="project" value="InterPro"/>
</dbReference>
<evidence type="ECO:0000256" key="1">
    <source>
        <dbReference type="SAM" id="MobiDB-lite"/>
    </source>
</evidence>
<dbReference type="OrthoDB" id="5770156at2"/>
<evidence type="ECO:0000256" key="2">
    <source>
        <dbReference type="SAM" id="SignalP"/>
    </source>
</evidence>
<dbReference type="PROSITE" id="PS50222">
    <property type="entry name" value="EF_HAND_2"/>
    <property type="match status" value="2"/>
</dbReference>
<protein>
    <recommendedName>
        <fullName evidence="3">EF-hand domain-containing protein</fullName>
    </recommendedName>
</protein>
<proteinExistence type="predicted"/>
<name>A0A2K8U8W4_9GAMM</name>
<feature type="domain" description="EF-hand" evidence="3">
    <location>
        <begin position="38"/>
        <end position="64"/>
    </location>
</feature>
<gene>
    <name evidence="4" type="ORF">THSYN_14350</name>
</gene>
<feature type="region of interest" description="Disordered" evidence="1">
    <location>
        <begin position="105"/>
        <end position="135"/>
    </location>
</feature>
<dbReference type="EMBL" id="CP020370">
    <property type="protein sequence ID" value="AUB82004.1"/>
    <property type="molecule type" value="Genomic_DNA"/>
</dbReference>
<accession>A0A2K8U8W4</accession>
<evidence type="ECO:0000313" key="5">
    <source>
        <dbReference type="Proteomes" id="UP000232638"/>
    </source>
</evidence>
<dbReference type="PROSITE" id="PS00018">
    <property type="entry name" value="EF_HAND_1"/>
    <property type="match status" value="2"/>
</dbReference>
<feature type="signal peptide" evidence="2">
    <location>
        <begin position="1"/>
        <end position="22"/>
    </location>
</feature>
<dbReference type="Pfam" id="PF13202">
    <property type="entry name" value="EF-hand_5"/>
    <property type="match status" value="2"/>
</dbReference>
<feature type="compositionally biased region" description="Gly residues" evidence="1">
    <location>
        <begin position="111"/>
        <end position="135"/>
    </location>
</feature>
<evidence type="ECO:0000313" key="4">
    <source>
        <dbReference type="EMBL" id="AUB82004.1"/>
    </source>
</evidence>
<keyword evidence="5" id="KW-1185">Reference proteome</keyword>
<organism evidence="4 5">
    <name type="scientific">Candidatus Thiodictyon syntrophicum</name>
    <dbReference type="NCBI Taxonomy" id="1166950"/>
    <lineage>
        <taxon>Bacteria</taxon>
        <taxon>Pseudomonadati</taxon>
        <taxon>Pseudomonadota</taxon>
        <taxon>Gammaproteobacteria</taxon>
        <taxon>Chromatiales</taxon>
        <taxon>Chromatiaceae</taxon>
        <taxon>Thiodictyon</taxon>
    </lineage>
</organism>
<dbReference type="Proteomes" id="UP000232638">
    <property type="component" value="Chromosome"/>
</dbReference>
<evidence type="ECO:0000259" key="3">
    <source>
        <dbReference type="PROSITE" id="PS50222"/>
    </source>
</evidence>
<feature type="domain" description="EF-hand" evidence="3">
    <location>
        <begin position="81"/>
        <end position="107"/>
    </location>
</feature>
<dbReference type="InterPro" id="IPR018247">
    <property type="entry name" value="EF_Hand_1_Ca_BS"/>
</dbReference>